<gene>
    <name evidence="3" type="ORF">QTN89_26710</name>
</gene>
<evidence type="ECO:0000313" key="4">
    <source>
        <dbReference type="Proteomes" id="UP001239462"/>
    </source>
</evidence>
<accession>A0ABT7PRE8</accession>
<proteinExistence type="predicted"/>
<keyword evidence="1" id="KW-1133">Transmembrane helix</keyword>
<reference evidence="3 4" key="1">
    <citation type="submission" date="2023-06" db="EMBL/GenBank/DDBJ databases">
        <title>Roseiconus lacunae JC819 isolated from Gulf of Mannar region, Tamil Nadu.</title>
        <authorList>
            <person name="Pk S."/>
            <person name="Ch S."/>
            <person name="Ch V.R."/>
        </authorList>
    </citation>
    <scope>NUCLEOTIDE SEQUENCE [LARGE SCALE GENOMIC DNA]</scope>
    <source>
        <strain evidence="3 4">JC819</strain>
    </source>
</reference>
<feature type="signal peptide" evidence="2">
    <location>
        <begin position="1"/>
        <end position="29"/>
    </location>
</feature>
<keyword evidence="4" id="KW-1185">Reference proteome</keyword>
<sequence length="364" mass="37943">MSRIAAITLAIGTLSISGMSAGVTSVAHAATLPAMRLPVLVTVPAADSIGLLSGAAIAKAVIRYFGKEGTEEATEFLARSGGRELAERVTATALREGGEETTEQVARLVAKHGPDALKALDNAPQIGPLISALDELPEAQVKAALARLSAGATGRELAETVIKSGPRALRSELRHPGVGGQLTRSLGEDGTKLASNLTTDQAIAVARHADDLAALPAAQRQGVLRLLHNDAERMVAFLGRFAAANPGKTLFTAATTTIVLAESDRILGGDEIVFDADGNPVLISKSGLLGRTMESGGKALGHVSANFIQPLFYAAIAFIFSFAALFLFIKLYHTHQREKLLTSGASLPSSSDVIEGKKAERQDN</sequence>
<dbReference type="EMBL" id="JASZZN010000031">
    <property type="protein sequence ID" value="MDM4019074.1"/>
    <property type="molecule type" value="Genomic_DNA"/>
</dbReference>
<evidence type="ECO:0000256" key="2">
    <source>
        <dbReference type="SAM" id="SignalP"/>
    </source>
</evidence>
<evidence type="ECO:0000313" key="3">
    <source>
        <dbReference type="EMBL" id="MDM4019074.1"/>
    </source>
</evidence>
<feature type="transmembrane region" description="Helical" evidence="1">
    <location>
        <begin position="311"/>
        <end position="329"/>
    </location>
</feature>
<feature type="chain" id="PRO_5047413403" description="DUF4197 domain-containing protein" evidence="2">
    <location>
        <begin position="30"/>
        <end position="364"/>
    </location>
</feature>
<keyword evidence="1" id="KW-0472">Membrane</keyword>
<evidence type="ECO:0008006" key="5">
    <source>
        <dbReference type="Google" id="ProtNLM"/>
    </source>
</evidence>
<organism evidence="3 4">
    <name type="scientific">Roseiconus lacunae</name>
    <dbReference type="NCBI Taxonomy" id="2605694"/>
    <lineage>
        <taxon>Bacteria</taxon>
        <taxon>Pseudomonadati</taxon>
        <taxon>Planctomycetota</taxon>
        <taxon>Planctomycetia</taxon>
        <taxon>Pirellulales</taxon>
        <taxon>Pirellulaceae</taxon>
        <taxon>Roseiconus</taxon>
    </lineage>
</organism>
<keyword evidence="2" id="KW-0732">Signal</keyword>
<name>A0ABT7PRE8_9BACT</name>
<protein>
    <recommendedName>
        <fullName evidence="5">DUF4197 domain-containing protein</fullName>
    </recommendedName>
</protein>
<dbReference type="Proteomes" id="UP001239462">
    <property type="component" value="Unassembled WGS sequence"/>
</dbReference>
<evidence type="ECO:0000256" key="1">
    <source>
        <dbReference type="SAM" id="Phobius"/>
    </source>
</evidence>
<comment type="caution">
    <text evidence="3">The sequence shown here is derived from an EMBL/GenBank/DDBJ whole genome shotgun (WGS) entry which is preliminary data.</text>
</comment>
<dbReference type="RefSeq" id="WP_289167125.1">
    <property type="nucleotide sequence ID" value="NZ_JASZZN010000031.1"/>
</dbReference>
<keyword evidence="1" id="KW-0812">Transmembrane</keyword>